<dbReference type="EMBL" id="CDRZ01000003">
    <property type="protein sequence ID" value="CEO87375.1"/>
    <property type="molecule type" value="Genomic_DNA"/>
</dbReference>
<dbReference type="PRINTS" id="PR01590">
    <property type="entry name" value="HTHFIS"/>
</dbReference>
<reference evidence="3" key="1">
    <citation type="submission" date="2015-01" db="EMBL/GenBank/DDBJ databases">
        <authorList>
            <person name="Manzoor Shahid"/>
            <person name="Zubair Saima"/>
        </authorList>
    </citation>
    <scope>NUCLEOTIDE SEQUENCE [LARGE SCALE GENOMIC DNA]</scope>
    <source>
        <strain evidence="3">Sp3</strain>
    </source>
</reference>
<evidence type="ECO:0000313" key="2">
    <source>
        <dbReference type="EMBL" id="CEO87375.1"/>
    </source>
</evidence>
<gene>
    <name evidence="2" type="ORF">SSCH_1000011</name>
</gene>
<dbReference type="InterPro" id="IPR002197">
    <property type="entry name" value="HTH_Fis"/>
</dbReference>
<protein>
    <recommendedName>
        <fullName evidence="1">DNA binding HTH domain-containing protein</fullName>
    </recommendedName>
</protein>
<sequence length="52" mass="6106">MKKKVILNSLQNHHWNISRAAKAIGIGRQNLQYRMNKLNIEKPCRKCKMADN</sequence>
<dbReference type="SUPFAM" id="SSF46689">
    <property type="entry name" value="Homeodomain-like"/>
    <property type="match status" value="1"/>
</dbReference>
<name>A0A0B7MBD9_9FIRM</name>
<evidence type="ECO:0000313" key="3">
    <source>
        <dbReference type="Proteomes" id="UP000046155"/>
    </source>
</evidence>
<organism evidence="2 3">
    <name type="scientific">Syntrophaceticus schinkii</name>
    <dbReference type="NCBI Taxonomy" id="499207"/>
    <lineage>
        <taxon>Bacteria</taxon>
        <taxon>Bacillati</taxon>
        <taxon>Bacillota</taxon>
        <taxon>Clostridia</taxon>
        <taxon>Thermoanaerobacterales</taxon>
        <taxon>Thermoanaerobacterales Family III. Incertae Sedis</taxon>
        <taxon>Syntrophaceticus</taxon>
    </lineage>
</organism>
<dbReference type="GO" id="GO:0043565">
    <property type="term" value="F:sequence-specific DNA binding"/>
    <property type="evidence" value="ECO:0007669"/>
    <property type="project" value="InterPro"/>
</dbReference>
<dbReference type="Gene3D" id="1.10.10.60">
    <property type="entry name" value="Homeodomain-like"/>
    <property type="match status" value="1"/>
</dbReference>
<keyword evidence="3" id="KW-1185">Reference proteome</keyword>
<evidence type="ECO:0000259" key="1">
    <source>
        <dbReference type="Pfam" id="PF02954"/>
    </source>
</evidence>
<dbReference type="Pfam" id="PF02954">
    <property type="entry name" value="HTH_8"/>
    <property type="match status" value="1"/>
</dbReference>
<dbReference type="Proteomes" id="UP000046155">
    <property type="component" value="Unassembled WGS sequence"/>
</dbReference>
<feature type="domain" description="DNA binding HTH" evidence="1">
    <location>
        <begin position="3"/>
        <end position="38"/>
    </location>
</feature>
<dbReference type="AlphaFoldDB" id="A0A0B7MBD9"/>
<dbReference type="RefSeq" id="WP_198142028.1">
    <property type="nucleotide sequence ID" value="NZ_CDRZ01000003.1"/>
</dbReference>
<accession>A0A0B7MBD9</accession>
<dbReference type="InterPro" id="IPR009057">
    <property type="entry name" value="Homeodomain-like_sf"/>
</dbReference>
<proteinExistence type="predicted"/>